<protein>
    <submittedName>
        <fullName evidence="2">Uncharacterized protein</fullName>
    </submittedName>
</protein>
<name>A0A813YXL0_9BILA</name>
<dbReference type="GO" id="GO:0003725">
    <property type="term" value="F:double-stranded RNA binding"/>
    <property type="evidence" value="ECO:0007669"/>
    <property type="project" value="TreeGrafter"/>
</dbReference>
<reference evidence="2" key="1">
    <citation type="submission" date="2021-02" db="EMBL/GenBank/DDBJ databases">
        <authorList>
            <person name="Nowell W R."/>
        </authorList>
    </citation>
    <scope>NUCLEOTIDE SEQUENCE</scope>
</reference>
<evidence type="ECO:0000313" key="4">
    <source>
        <dbReference type="EMBL" id="CAF3793893.1"/>
    </source>
</evidence>
<organism evidence="2 6">
    <name type="scientific">Rotaria sordida</name>
    <dbReference type="NCBI Taxonomy" id="392033"/>
    <lineage>
        <taxon>Eukaryota</taxon>
        <taxon>Metazoa</taxon>
        <taxon>Spiralia</taxon>
        <taxon>Gnathifera</taxon>
        <taxon>Rotifera</taxon>
        <taxon>Eurotatoria</taxon>
        <taxon>Bdelloidea</taxon>
        <taxon>Philodinida</taxon>
        <taxon>Philodinidae</taxon>
        <taxon>Rotaria</taxon>
    </lineage>
</organism>
<proteinExistence type="predicted"/>
<feature type="coiled-coil region" evidence="1">
    <location>
        <begin position="279"/>
        <end position="306"/>
    </location>
</feature>
<dbReference type="EMBL" id="CAJOBE010002030">
    <property type="protein sequence ID" value="CAF3793893.1"/>
    <property type="molecule type" value="Genomic_DNA"/>
</dbReference>
<dbReference type="EMBL" id="CAJNOO010000287">
    <property type="protein sequence ID" value="CAF0890615.1"/>
    <property type="molecule type" value="Genomic_DNA"/>
</dbReference>
<evidence type="ECO:0000313" key="6">
    <source>
        <dbReference type="Proteomes" id="UP000663882"/>
    </source>
</evidence>
<dbReference type="GO" id="GO:0010494">
    <property type="term" value="C:cytoplasmic stress granule"/>
    <property type="evidence" value="ECO:0007669"/>
    <property type="project" value="TreeGrafter"/>
</dbReference>
<accession>A0A813YXL0</accession>
<dbReference type="GO" id="GO:0006511">
    <property type="term" value="P:ubiquitin-dependent protein catabolic process"/>
    <property type="evidence" value="ECO:0007669"/>
    <property type="project" value="TreeGrafter"/>
</dbReference>
<evidence type="ECO:0000313" key="2">
    <source>
        <dbReference type="EMBL" id="CAF0890615.1"/>
    </source>
</evidence>
<dbReference type="Gene3D" id="1.20.120.1790">
    <property type="match status" value="1"/>
</dbReference>
<evidence type="ECO:0000313" key="3">
    <source>
        <dbReference type="EMBL" id="CAF0976474.1"/>
    </source>
</evidence>
<comment type="caution">
    <text evidence="2">The sequence shown here is derived from an EMBL/GenBank/DDBJ whole genome shotgun (WGS) entry which is preliminary data.</text>
</comment>
<dbReference type="EMBL" id="CAJOAX010002554">
    <property type="protein sequence ID" value="CAF3804355.1"/>
    <property type="molecule type" value="Genomic_DNA"/>
</dbReference>
<dbReference type="Proteomes" id="UP000663882">
    <property type="component" value="Unassembled WGS sequence"/>
</dbReference>
<dbReference type="EMBL" id="CAJNOU010000374">
    <property type="protein sequence ID" value="CAF0976474.1"/>
    <property type="molecule type" value="Genomic_DNA"/>
</dbReference>
<sequence length="384" mass="44644">MCKQCINIIRNETKCPQNQISFEINHTPTDQLTINYPLLMIFYDSSKLPKDKEQRHGQCSSYTKLDVKTKSDFHTIEKFLGEISLMFKRIINDRECQLIFSRSTIRKIFNLLNIQFIDCKNHLKILKAINSLAEHICIDFIVHYQDRQQLITNIRSNIGLRDEQFVEPGMIEKILKSILLFNEKHPASSDKHLVHSVLHKISGNNPYGIVENVQSIVDVLSNACCFEMKQNGKFSSLYIKSEYEKYENLRGVFESTFIGMIVKIGLIVSSEQWSSLLGEVQILEKIDELTEQLATLREDNREQMKKLFKKQEKTQKIVYKFAHVQNHTVSRNSSSSEPLEPIIFNGHNLVDDVDMKQKPTAFLCKLVRRLYTVQEIEEGVVHDE</sequence>
<dbReference type="OrthoDB" id="9972463at2759"/>
<dbReference type="GO" id="GO:0003729">
    <property type="term" value="F:mRNA binding"/>
    <property type="evidence" value="ECO:0007669"/>
    <property type="project" value="TreeGrafter"/>
</dbReference>
<dbReference type="InterPro" id="IPR052249">
    <property type="entry name" value="Roquin_domain"/>
</dbReference>
<gene>
    <name evidence="4" type="ORF">FNK824_LOCUS14602</name>
    <name evidence="5" type="ORF">OTI717_LOCUS18461</name>
    <name evidence="2" type="ORF">RFH988_LOCUS8459</name>
    <name evidence="3" type="ORF">SEV965_LOCUS9526</name>
</gene>
<dbReference type="GO" id="GO:0061630">
    <property type="term" value="F:ubiquitin protein ligase activity"/>
    <property type="evidence" value="ECO:0007669"/>
    <property type="project" value="TreeGrafter"/>
</dbReference>
<evidence type="ECO:0000313" key="5">
    <source>
        <dbReference type="EMBL" id="CAF3804355.1"/>
    </source>
</evidence>
<dbReference type="GO" id="GO:0035613">
    <property type="term" value="F:RNA stem-loop binding"/>
    <property type="evidence" value="ECO:0007669"/>
    <property type="project" value="TreeGrafter"/>
</dbReference>
<dbReference type="PANTHER" id="PTHR13139:SF54">
    <property type="entry name" value="RING-TYPE E3 UBIQUITIN TRANSFERASE"/>
    <property type="match status" value="1"/>
</dbReference>
<dbReference type="AlphaFoldDB" id="A0A813YXL0"/>
<dbReference type="Proteomes" id="UP000663889">
    <property type="component" value="Unassembled WGS sequence"/>
</dbReference>
<dbReference type="GO" id="GO:0000209">
    <property type="term" value="P:protein polyubiquitination"/>
    <property type="evidence" value="ECO:0007669"/>
    <property type="project" value="TreeGrafter"/>
</dbReference>
<keyword evidence="1" id="KW-0175">Coiled coil</keyword>
<evidence type="ECO:0000256" key="1">
    <source>
        <dbReference type="SAM" id="Coils"/>
    </source>
</evidence>
<dbReference type="PANTHER" id="PTHR13139">
    <property type="entry name" value="RING FINGER AND CCCH-TYPE ZINC FINGER DOMAIN-CONTAINING PROTEIN"/>
    <property type="match status" value="1"/>
</dbReference>
<dbReference type="Proteomes" id="UP000663823">
    <property type="component" value="Unassembled WGS sequence"/>
</dbReference>
<dbReference type="Proteomes" id="UP000663874">
    <property type="component" value="Unassembled WGS sequence"/>
</dbReference>
<dbReference type="GO" id="GO:0000288">
    <property type="term" value="P:nuclear-transcribed mRNA catabolic process, deadenylation-dependent decay"/>
    <property type="evidence" value="ECO:0007669"/>
    <property type="project" value="TreeGrafter"/>
</dbReference>